<evidence type="ECO:0000256" key="2">
    <source>
        <dbReference type="SAM" id="MobiDB-lite"/>
    </source>
</evidence>
<dbReference type="InterPro" id="IPR053787">
    <property type="entry name" value="Autotransptr-assoc_N"/>
</dbReference>
<dbReference type="Proteomes" id="UP000063275">
    <property type="component" value="Chromosome"/>
</dbReference>
<evidence type="ECO:0000313" key="4">
    <source>
        <dbReference type="EMBL" id="ALQ39008.1"/>
    </source>
</evidence>
<dbReference type="InterPro" id="IPR005546">
    <property type="entry name" value="Autotransporte_beta"/>
</dbReference>
<dbReference type="OrthoDB" id="78031at2"/>
<dbReference type="NCBIfam" id="NF033175">
    <property type="entry name" value="fuso_auto_Nterm"/>
    <property type="match status" value="1"/>
</dbReference>
<dbReference type="Pfam" id="PF03797">
    <property type="entry name" value="Autotransporter"/>
    <property type="match status" value="1"/>
</dbReference>
<dbReference type="PROSITE" id="PS51208">
    <property type="entry name" value="AUTOTRANSPORTER"/>
    <property type="match status" value="1"/>
</dbReference>
<reference evidence="4 5" key="1">
    <citation type="submission" date="2015-11" db="EMBL/GenBank/DDBJ databases">
        <authorList>
            <person name="Zhang Y."/>
            <person name="Guo Z."/>
        </authorList>
    </citation>
    <scope>NUCLEOTIDE SEQUENCE [LARGE SCALE GENOMIC DNA]</scope>
    <source>
        <strain evidence="4 5">ChDC F174</strain>
    </source>
</reference>
<sequence length="2316" mass="248468">MRNTNLNKVEKDLRYLAKRYKSIKYSLGLAILFLMMGVSAFSEEVVQQEVPTAEQISTSKENLKGSLGNLQSKIETARKENEKSLAGLKLELIQLMEQGDQVVKMPWSSWQYGVDYTYNSWGSEYSGRGDKRAVIGVYDRLTGSSKYTQNSNNGEYNLTSLNLIDTAEPNTEISVSAGIRPKSVNKEAPTMNLPIINSPRVPSLNVSLASPEAIPTPSINSPNINPVIPNPVVDTNVDLTATNGKIVRLYNDEDLKDSVFWSGHNGTNYVNTSGVIKNGGLTTLNQATTYYGPNKFMDYNTNKSATSPTTYTMGSNRSASLIYMLRANNIAVAPKLKVENVKMYLAGNVEGAGLTGIEDEWSGAASGGTTHEEQVGFHIGGFADVKNVEAHLYGKAAFSELESFNGTIVSYQNIKIKIERDNNKIFYFWPGVYGTFHSTMGEGASKYRKLEVTGDIKADMVTNKNTVYYLIGMTSPTKIESTGLYRLSGSNNIVYSGVGYSPNYDKFKGTGLLATTGSVTGIGGFKGSINLSNPVESYGDENIVLFFSKKVTPNPNLNVWGVNAYGGKAQWDKSTVGIYQGEISAKSKTGYHLGLVKSGGNYVTQDNNQQIGKGELSGNAKYVEKNVGVLALSGQRTGIIPSTDLGAEPGVTQNAKYDNDAIHSLQVNSLDMTYGKFAKDNIMLVSRYGTILDVKKSSNEHDLIPVDATVLKDYDVTYLGNGKISNNDTKNYAATGTIIAYSEGTWKNTDHKMSSPTALANEGKGSEINIGTDVILSSRYKKIGNIESYPIGYMAINSGIISVEGNTEAKGYKSIVAYARNYGDVKLGYNSKTSSYIPNKGTIKAIDEWVANDNATKSMKYQNIAAYAKQDERNASNVTRDTSIVVNGNVTVNGIAALADGIRTKIELKGAANLVNTSRDGGLVAKNKGQIVFVGGTINNKNNKTDVNPTTGAILKDVNGNELNDHKNTVPFYADSGSKVTFGTSSSTSKTTINMYDGILVFGKSSDYDAGYTSTTARYFGMGKVTVELKANGVNLGVFEEINPTWNGNDASYLATLKTVPKFAAINNPNGYRYKSTLTKGTLTINTNVNLTSASDKFNDILMEREKVLINAGKTITGNGRGLSMGSNKNATANTESGYTNRGIVNISGGTVSKGVAGINVSYGNILNDTKGIVNVNIGAGLYATNDSKVENKGTINITGSGTGIAVKGIADKQVKNKAGKLVTVPVFNYGNIGKIEISNSGKINVAGSNAIGIYAHNNRNATQSLVKITNNSSLSLGNSGVGILLKGEGGLINLGGNSTIKVGTNGIGVYGEKAIVTLTTDQTIETKENGVGIYTAGTSKIVGGKTLTYKYTGINTKTGIATLFAGTNSQNNINIQLSNSTNTTGGMVGVFVSGRGTFNNTGNITGSTSAKEAGIIAENTNVINNGKITLSGNPTSLNNTNVAIYSKTTNSITNSGDISVGKNSIGIYGHRIINTANITVGDKSIATYSKSGNVNLSGNITIGKNEAVALFTSGNNQNISTTANLSIGDGSYGYVIKGNRTTLTINSPSTTVGNNTVFTYSSDKNANIVNNTNLTSTGKNNYGLYTSGYTENNADINFASSTGNVGIYVTNGGRAINNFGKTITVGGSDTVDPVNSYYGIGMAAGYQNTNKGTIENRGTIRVTKDNSIGMYASGSGSMAVNSGTIELSGNKTIGMYLDNNAIGENHGTIKTVPSPDNKGIIGVVALNGAIIKNYGNIIINAPNGVGVFHKGGLQEQSGSTISAPTRTQTTAQAPTGKGVKGIDIKAPAGVTTAQVIRNGVTVNPLNIDTTISSPEATQIRVGNTTLNIRDFNLSGNIGGASSEIGMYVDTSGVRYTNPIKGLSNIRNLEKINLIFGIEASRYTSAKDILVGQNILKPYNDAIVEVTRTGSGETKWLIKSNSLTWIATGTQNSSDTFAKVYLSKIPYTSFAKDNDTYNFMNGLEQRYGVEGIGSKERKVFDKLNELGKGEGNIFAQAIDEMKGNQYANIEQRVYSTSQILDKEFSNLDKEWKSLTKNANKLKTFGSRGEYKTSTAGIVDYTNNAYGLVYLKENEDVKLGKSIGWYAGFVHNKFKFKDIGRSKEDMLQGKVGLYKSIPFDDNSSLNWTISGDISIGYNKMNRRFLVVDEIFNAKSKYYTYGVGIKNEIGKEFRLSEDFSLRPYGALKLEYGRISKIKEKSGEIRLDVKEKNYISVKPEVGTELLYKHYFGTKTLKVSLKIAYENELGKVANNDTKVKVANTTADWYNLRNEKEDRKGNVKTDFTVGFDNQVYGVTANLGYDTKGENIRGGLGLRVIF</sequence>
<dbReference type="RefSeq" id="WP_029493455.1">
    <property type="nucleotide sequence ID" value="NZ_ATKF01000082.1"/>
</dbReference>
<name>A0A0S2ZJ76_9FUSO</name>
<dbReference type="Gene3D" id="2.40.128.130">
    <property type="entry name" value="Autotransporter beta-domain"/>
    <property type="match status" value="1"/>
</dbReference>
<organism evidence="4">
    <name type="scientific">Fusobacterium hwasookii ChDC F174</name>
    <dbReference type="NCBI Taxonomy" id="1307442"/>
    <lineage>
        <taxon>Bacteria</taxon>
        <taxon>Fusobacteriati</taxon>
        <taxon>Fusobacteriota</taxon>
        <taxon>Fusobacteriia</taxon>
        <taxon>Fusobacteriales</taxon>
        <taxon>Fusobacteriaceae</taxon>
        <taxon>Fusobacterium</taxon>
    </lineage>
</organism>
<accession>A0A0S2ZJ76</accession>
<evidence type="ECO:0000259" key="3">
    <source>
        <dbReference type="PROSITE" id="PS51208"/>
    </source>
</evidence>
<feature type="region of interest" description="Disordered" evidence="2">
    <location>
        <begin position="1758"/>
        <end position="1779"/>
    </location>
</feature>
<proteinExistence type="predicted"/>
<keyword evidence="1" id="KW-0175">Coiled coil</keyword>
<feature type="domain" description="Autotransporter" evidence="3">
    <location>
        <begin position="2032"/>
        <end position="2316"/>
    </location>
</feature>
<dbReference type="InterPro" id="IPR036709">
    <property type="entry name" value="Autotransporte_beta_dom_sf"/>
</dbReference>
<evidence type="ECO:0000313" key="5">
    <source>
        <dbReference type="Proteomes" id="UP000063275"/>
    </source>
</evidence>
<dbReference type="EMBL" id="CP013331">
    <property type="protein sequence ID" value="ALQ39008.1"/>
    <property type="molecule type" value="Genomic_DNA"/>
</dbReference>
<protein>
    <recommendedName>
        <fullName evidence="3">Autotransporter domain-containing protein</fullName>
    </recommendedName>
</protein>
<dbReference type="SUPFAM" id="SSF103515">
    <property type="entry name" value="Autotransporter"/>
    <property type="match status" value="1"/>
</dbReference>
<gene>
    <name evidence="4" type="ORF">RN87_00135</name>
</gene>
<evidence type="ECO:0000256" key="1">
    <source>
        <dbReference type="SAM" id="Coils"/>
    </source>
</evidence>
<dbReference type="KEGG" id="fhw:RN87_00135"/>
<feature type="coiled-coil region" evidence="1">
    <location>
        <begin position="60"/>
        <end position="98"/>
    </location>
</feature>
<feature type="compositionally biased region" description="Low complexity" evidence="2">
    <location>
        <begin position="1764"/>
        <end position="1776"/>
    </location>
</feature>
<dbReference type="SMART" id="SM00869">
    <property type="entry name" value="Autotransporter"/>
    <property type="match status" value="1"/>
</dbReference>